<dbReference type="Pfam" id="PF01098">
    <property type="entry name" value="FTSW_RODA_SPOVE"/>
    <property type="match status" value="1"/>
</dbReference>
<sequence>MSVNLLIAQVLLAVLGLIGIATAEPDLVPRHFAFTVAAIALTFLASRLPVKFLLKLAPYFWSATLLLLVATLFLGEGGNDSPVKRWLDLGFIRFQPSELAKLGLILMLGSFFARKGVQRKLLGAIFIIGSTTLLVLLEPDLGTSVLIFSLGLVMMFAAGVRFTSISAVVIFVVLAGMPFVSGYLERNPYIVERFTGHVRTVQGEDTRQNEGYQLFAARRAMTEGGLWGLGVDAPKYRVPAGHTDMIVASIAFATGLIGVVILLLAYWLVVHSGLSAAELVVAGRQLTPELHGASVMASGAMYMIVGQAFINLGVAAGIFPVTGIPLPMVSWGGTGQFATALAFALIHAALREVRREKGGRKPATQPTLEEAASGAN</sequence>
<accession>A0A841I161</accession>
<evidence type="ECO:0000313" key="9">
    <source>
        <dbReference type="Proteomes" id="UP000569951"/>
    </source>
</evidence>
<dbReference type="RefSeq" id="WP_183985987.1">
    <property type="nucleotide sequence ID" value="NZ_JACHHG010000004.1"/>
</dbReference>
<feature type="transmembrane region" description="Helical" evidence="7">
    <location>
        <begin position="120"/>
        <end position="137"/>
    </location>
</feature>
<name>A0A841I161_9DEIO</name>
<dbReference type="EMBL" id="JACHHG010000004">
    <property type="protein sequence ID" value="MBB6098008.1"/>
    <property type="molecule type" value="Genomic_DNA"/>
</dbReference>
<keyword evidence="8" id="KW-0132">Cell division</keyword>
<feature type="transmembrane region" description="Helical" evidence="7">
    <location>
        <begin position="167"/>
        <end position="184"/>
    </location>
</feature>
<feature type="transmembrane region" description="Helical" evidence="7">
    <location>
        <begin position="300"/>
        <end position="322"/>
    </location>
</feature>
<keyword evidence="2 7" id="KW-0812">Transmembrane</keyword>
<keyword evidence="8" id="KW-0131">Cell cycle</keyword>
<keyword evidence="3" id="KW-0133">Cell shape</keyword>
<feature type="transmembrane region" description="Helical" evidence="7">
    <location>
        <begin position="57"/>
        <end position="74"/>
    </location>
</feature>
<evidence type="ECO:0000256" key="2">
    <source>
        <dbReference type="ARBA" id="ARBA00022692"/>
    </source>
</evidence>
<keyword evidence="9" id="KW-1185">Reference proteome</keyword>
<organism evidence="8 9">
    <name type="scientific">Deinobacterium chartae</name>
    <dbReference type="NCBI Taxonomy" id="521158"/>
    <lineage>
        <taxon>Bacteria</taxon>
        <taxon>Thermotogati</taxon>
        <taxon>Deinococcota</taxon>
        <taxon>Deinococci</taxon>
        <taxon>Deinococcales</taxon>
        <taxon>Deinococcaceae</taxon>
        <taxon>Deinobacterium</taxon>
    </lineage>
</organism>
<dbReference type="GO" id="GO:0005886">
    <property type="term" value="C:plasma membrane"/>
    <property type="evidence" value="ECO:0007669"/>
    <property type="project" value="TreeGrafter"/>
</dbReference>
<proteinExistence type="predicted"/>
<feature type="transmembrane region" description="Helical" evidence="7">
    <location>
        <begin position="328"/>
        <end position="350"/>
    </location>
</feature>
<dbReference type="GO" id="GO:0015648">
    <property type="term" value="F:lipid-linked peptidoglycan transporter activity"/>
    <property type="evidence" value="ECO:0007669"/>
    <property type="project" value="TreeGrafter"/>
</dbReference>
<evidence type="ECO:0000256" key="1">
    <source>
        <dbReference type="ARBA" id="ARBA00004141"/>
    </source>
</evidence>
<feature type="region of interest" description="Disordered" evidence="6">
    <location>
        <begin position="356"/>
        <end position="376"/>
    </location>
</feature>
<protein>
    <submittedName>
        <fullName evidence="8">Cell division protein FtsW</fullName>
    </submittedName>
</protein>
<keyword evidence="4 7" id="KW-1133">Transmembrane helix</keyword>
<evidence type="ECO:0000256" key="7">
    <source>
        <dbReference type="SAM" id="Phobius"/>
    </source>
</evidence>
<feature type="transmembrane region" description="Helical" evidence="7">
    <location>
        <begin position="94"/>
        <end position="113"/>
    </location>
</feature>
<dbReference type="Proteomes" id="UP000569951">
    <property type="component" value="Unassembled WGS sequence"/>
</dbReference>
<dbReference type="PANTHER" id="PTHR30474">
    <property type="entry name" value="CELL CYCLE PROTEIN"/>
    <property type="match status" value="1"/>
</dbReference>
<reference evidence="8 9" key="1">
    <citation type="submission" date="2020-08" db="EMBL/GenBank/DDBJ databases">
        <title>Genomic Encyclopedia of Type Strains, Phase IV (KMG-IV): sequencing the most valuable type-strain genomes for metagenomic binning, comparative biology and taxonomic classification.</title>
        <authorList>
            <person name="Goeker M."/>
        </authorList>
    </citation>
    <scope>NUCLEOTIDE SEQUENCE [LARGE SCALE GENOMIC DNA]</scope>
    <source>
        <strain evidence="8 9">DSM 21458</strain>
    </source>
</reference>
<gene>
    <name evidence="8" type="ORF">HNR42_001431</name>
</gene>
<evidence type="ECO:0000256" key="6">
    <source>
        <dbReference type="SAM" id="MobiDB-lite"/>
    </source>
</evidence>
<dbReference type="GO" id="GO:0008360">
    <property type="term" value="P:regulation of cell shape"/>
    <property type="evidence" value="ECO:0007669"/>
    <property type="project" value="UniProtKB-KW"/>
</dbReference>
<dbReference type="AlphaFoldDB" id="A0A841I161"/>
<keyword evidence="5 7" id="KW-0472">Membrane</keyword>
<evidence type="ECO:0000256" key="3">
    <source>
        <dbReference type="ARBA" id="ARBA00022960"/>
    </source>
</evidence>
<feature type="transmembrane region" description="Helical" evidence="7">
    <location>
        <begin position="33"/>
        <end position="50"/>
    </location>
</feature>
<feature type="transmembrane region" description="Helical" evidence="7">
    <location>
        <begin position="245"/>
        <end position="269"/>
    </location>
</feature>
<evidence type="ECO:0000256" key="5">
    <source>
        <dbReference type="ARBA" id="ARBA00023136"/>
    </source>
</evidence>
<evidence type="ECO:0000256" key="4">
    <source>
        <dbReference type="ARBA" id="ARBA00022989"/>
    </source>
</evidence>
<dbReference type="InterPro" id="IPR001182">
    <property type="entry name" value="FtsW/RodA"/>
</dbReference>
<dbReference type="GO" id="GO:0032153">
    <property type="term" value="C:cell division site"/>
    <property type="evidence" value="ECO:0007669"/>
    <property type="project" value="TreeGrafter"/>
</dbReference>
<comment type="caution">
    <text evidence="8">The sequence shown here is derived from an EMBL/GenBank/DDBJ whole genome shotgun (WGS) entry which is preliminary data.</text>
</comment>
<comment type="subcellular location">
    <subcellularLocation>
        <location evidence="1">Membrane</location>
        <topology evidence="1">Multi-pass membrane protein</topology>
    </subcellularLocation>
</comment>
<dbReference type="GO" id="GO:0051301">
    <property type="term" value="P:cell division"/>
    <property type="evidence" value="ECO:0007669"/>
    <property type="project" value="UniProtKB-KW"/>
</dbReference>
<dbReference type="PANTHER" id="PTHR30474:SF1">
    <property type="entry name" value="PEPTIDOGLYCAN GLYCOSYLTRANSFERASE MRDB"/>
    <property type="match status" value="1"/>
</dbReference>
<evidence type="ECO:0000313" key="8">
    <source>
        <dbReference type="EMBL" id="MBB6098008.1"/>
    </source>
</evidence>